<evidence type="ECO:0000313" key="1">
    <source>
        <dbReference type="EMBL" id="WEK46316.1"/>
    </source>
</evidence>
<accession>A0AAJ6BNS6</accession>
<protein>
    <submittedName>
        <fullName evidence="1">Uncharacterized protein</fullName>
    </submittedName>
</protein>
<organism evidence="1 2">
    <name type="scientific">Candidatus Andeanibacterium colombiense</name>
    <dbReference type="NCBI Taxonomy" id="3121345"/>
    <lineage>
        <taxon>Bacteria</taxon>
        <taxon>Pseudomonadati</taxon>
        <taxon>Pseudomonadota</taxon>
        <taxon>Alphaproteobacteria</taxon>
        <taxon>Sphingomonadales</taxon>
        <taxon>Sphingomonadaceae</taxon>
        <taxon>Candidatus Andeanibacterium</taxon>
    </lineage>
</organism>
<dbReference type="EMBL" id="CP119316">
    <property type="protein sequence ID" value="WEK46316.1"/>
    <property type="molecule type" value="Genomic_DNA"/>
</dbReference>
<gene>
    <name evidence="1" type="ORF">P0Y56_15075</name>
</gene>
<evidence type="ECO:0000313" key="2">
    <source>
        <dbReference type="Proteomes" id="UP001218362"/>
    </source>
</evidence>
<dbReference type="KEGG" id="acob:P0Y56_15075"/>
<reference evidence="1" key="1">
    <citation type="submission" date="2023-03" db="EMBL/GenBank/DDBJ databases">
        <title>Andean soil-derived lignocellulolytic bacterial consortium as a source of novel taxa and putative plastic-active enzymes.</title>
        <authorList>
            <person name="Diaz-Garcia L."/>
            <person name="Chuvochina M."/>
            <person name="Feuerriegel G."/>
            <person name="Bunk B."/>
            <person name="Sproer C."/>
            <person name="Streit W.R."/>
            <person name="Rodriguez L.M."/>
            <person name="Overmann J."/>
            <person name="Jimenez D.J."/>
        </authorList>
    </citation>
    <scope>NUCLEOTIDE SEQUENCE</scope>
    <source>
        <strain evidence="1">MAG 26</strain>
    </source>
</reference>
<name>A0AAJ6BNS6_9SPHN</name>
<dbReference type="Proteomes" id="UP001218362">
    <property type="component" value="Chromosome"/>
</dbReference>
<sequence length="68" mass="6695">MTATPIVPQPETEPGIASAEDGLVILDGPSGLALTMTARAATETGMSLLAAAEAAERQLAGKEDGASA</sequence>
<proteinExistence type="predicted"/>
<dbReference type="AlphaFoldDB" id="A0AAJ6BNS6"/>